<dbReference type="Proteomes" id="UP000247903">
    <property type="component" value="Unassembled WGS sequence"/>
</dbReference>
<protein>
    <submittedName>
        <fullName evidence="1">Uncharacterized protein</fullName>
    </submittedName>
</protein>
<comment type="caution">
    <text evidence="1">The sequence shown here is derived from an EMBL/GenBank/DDBJ whole genome shotgun (WGS) entry which is preliminary data.</text>
</comment>
<evidence type="ECO:0000313" key="2">
    <source>
        <dbReference type="Proteomes" id="UP000247903"/>
    </source>
</evidence>
<gene>
    <name evidence="1" type="ORF">DMB65_18360</name>
</gene>
<name>A0A2V4BK52_9FLAO</name>
<dbReference type="AlphaFoldDB" id="A0A2V4BK52"/>
<dbReference type="EMBL" id="QJHK01000020">
    <property type="protein sequence ID" value="PXY39319.1"/>
    <property type="molecule type" value="Genomic_DNA"/>
</dbReference>
<reference evidence="1 2" key="1">
    <citation type="submission" date="2018-05" db="EMBL/GenBank/DDBJ databases">
        <title>Flavobacterium sp. strain IMCC34759, incomplete genome.</title>
        <authorList>
            <person name="Joung Y."/>
            <person name="Cho J."/>
        </authorList>
    </citation>
    <scope>NUCLEOTIDE SEQUENCE [LARGE SCALE GENOMIC DNA]</scope>
    <source>
        <strain evidence="1 2">IMCC34759</strain>
    </source>
</reference>
<accession>A0A2V4BK52</accession>
<organism evidence="1 2">
    <name type="scientific">Flavobacterium cheongpyeongense</name>
    <dbReference type="NCBI Taxonomy" id="2212651"/>
    <lineage>
        <taxon>Bacteria</taxon>
        <taxon>Pseudomonadati</taxon>
        <taxon>Bacteroidota</taxon>
        <taxon>Flavobacteriia</taxon>
        <taxon>Flavobacteriales</taxon>
        <taxon>Flavobacteriaceae</taxon>
        <taxon>Flavobacterium</taxon>
    </lineage>
</organism>
<evidence type="ECO:0000313" key="1">
    <source>
        <dbReference type="EMBL" id="PXY39319.1"/>
    </source>
</evidence>
<proteinExistence type="predicted"/>
<sequence length="77" mass="9334">MALKKQLKTKKENSFKIRISKIILKLIKNYHLIKNFINFCYPKNNLLLIKQIHFKNLIHFRLIISKPDIPKIIKPFF</sequence>
<keyword evidence="2" id="KW-1185">Reference proteome</keyword>